<comment type="caution">
    <text evidence="1">The sequence shown here is derived from an EMBL/GenBank/DDBJ whole genome shotgun (WGS) entry which is preliminary data.</text>
</comment>
<name>A0A2A9DQC6_9CORY</name>
<evidence type="ECO:0000313" key="1">
    <source>
        <dbReference type="EMBL" id="PFG28110.1"/>
    </source>
</evidence>
<dbReference type="AlphaFoldDB" id="A0A2A9DQC6"/>
<organism evidence="1 2">
    <name type="scientific">Corynebacterium renale</name>
    <dbReference type="NCBI Taxonomy" id="1724"/>
    <lineage>
        <taxon>Bacteria</taxon>
        <taxon>Bacillati</taxon>
        <taxon>Actinomycetota</taxon>
        <taxon>Actinomycetes</taxon>
        <taxon>Mycobacteriales</taxon>
        <taxon>Corynebacteriaceae</taxon>
        <taxon>Corynebacterium</taxon>
    </lineage>
</organism>
<dbReference type="EMBL" id="PDJF01000001">
    <property type="protein sequence ID" value="PFG28110.1"/>
    <property type="molecule type" value="Genomic_DNA"/>
</dbReference>
<gene>
    <name evidence="1" type="ORF">ATK06_1202</name>
</gene>
<accession>A0A2A9DQC6</accession>
<keyword evidence="2" id="KW-1185">Reference proteome</keyword>
<dbReference type="RefSeq" id="WP_098389002.1">
    <property type="nucleotide sequence ID" value="NZ_LS483404.1"/>
</dbReference>
<evidence type="ECO:0000313" key="2">
    <source>
        <dbReference type="Proteomes" id="UP000221653"/>
    </source>
</evidence>
<dbReference type="InterPro" id="IPR018561">
    <property type="entry name" value="AosR"/>
</dbReference>
<sequence>MQPWTKKKGLMRAPKYVTTLEPIEREVLGNLAATVSEALIHRVQSAPKDELAELTGLTSGHKEAPEDPALARLLPNFERAQDEEFEGDNALLRSIHEPDICKEKITNLQSIIMAMGPDGGVHVSITEEEAHSWLSALNDLRLYVSAGTSMADDVRLMGDAEQLVEWLAYNQDSLLDALLDS</sequence>
<dbReference type="Pfam" id="PF09438">
    <property type="entry name" value="DUF2017"/>
    <property type="match status" value="1"/>
</dbReference>
<protein>
    <submittedName>
        <fullName evidence="1">Uncharacterized protein DUF2017</fullName>
    </submittedName>
</protein>
<dbReference type="OrthoDB" id="3268479at2"/>
<reference evidence="1 2" key="1">
    <citation type="submission" date="2017-10" db="EMBL/GenBank/DDBJ databases">
        <title>Sequencing the genomes of 1000 actinobacteria strains.</title>
        <authorList>
            <person name="Klenk H.-P."/>
        </authorList>
    </citation>
    <scope>NUCLEOTIDE SEQUENCE [LARGE SCALE GENOMIC DNA]</scope>
    <source>
        <strain evidence="1 2">DSM 20688</strain>
    </source>
</reference>
<proteinExistence type="predicted"/>
<dbReference type="STRING" id="1724.GCA_001044175_01780"/>
<dbReference type="Proteomes" id="UP000221653">
    <property type="component" value="Unassembled WGS sequence"/>
</dbReference>